<sequence>MNSQDFEHLNEAADTLRNDLQGFTNEGETEEVTGNLNEYGEIEDDGVEGDEGETFKDILEEALMDDAPPTTKDSLAVRHTLTTTTSSSNSWDKRSYLAINETDREFELFKLYCMYGGGRSLQYISVVSNVTSSVLNKLSAKNSWKRRAEDYDRAELVKKMKQSQDAKHDLHIRKLEKYRQEQEALGQQLTLNAARIALLANSTLSKMLDDDKPLDTRDLPGMLNVAAKLADVGKSLQSSALGVDNLLIALEEADSD</sequence>
<reference evidence="2" key="1">
    <citation type="submission" date="2020-04" db="EMBL/GenBank/DDBJ databases">
        <authorList>
            <person name="Chiriac C."/>
            <person name="Salcher M."/>
            <person name="Ghai R."/>
            <person name="Kavagutti S V."/>
        </authorList>
    </citation>
    <scope>NUCLEOTIDE SEQUENCE</scope>
</reference>
<feature type="region of interest" description="Disordered" evidence="1">
    <location>
        <begin position="1"/>
        <end position="50"/>
    </location>
</feature>
<gene>
    <name evidence="2" type="ORF">UFOVP431_12</name>
</gene>
<dbReference type="EMBL" id="LR796483">
    <property type="protein sequence ID" value="CAB4147106.1"/>
    <property type="molecule type" value="Genomic_DNA"/>
</dbReference>
<accession>A0A6J5MPX8</accession>
<feature type="compositionally biased region" description="Acidic residues" evidence="1">
    <location>
        <begin position="40"/>
        <end position="50"/>
    </location>
</feature>
<feature type="compositionally biased region" description="Basic and acidic residues" evidence="1">
    <location>
        <begin position="1"/>
        <end position="17"/>
    </location>
</feature>
<evidence type="ECO:0000256" key="1">
    <source>
        <dbReference type="SAM" id="MobiDB-lite"/>
    </source>
</evidence>
<feature type="compositionally biased region" description="Low complexity" evidence="1">
    <location>
        <begin position="22"/>
        <end position="39"/>
    </location>
</feature>
<proteinExistence type="predicted"/>
<protein>
    <submittedName>
        <fullName evidence="2">Uncharacterized protein</fullName>
    </submittedName>
</protein>
<organism evidence="2">
    <name type="scientific">uncultured Caudovirales phage</name>
    <dbReference type="NCBI Taxonomy" id="2100421"/>
    <lineage>
        <taxon>Viruses</taxon>
        <taxon>Duplodnaviria</taxon>
        <taxon>Heunggongvirae</taxon>
        <taxon>Uroviricota</taxon>
        <taxon>Caudoviricetes</taxon>
        <taxon>Peduoviridae</taxon>
        <taxon>Maltschvirus</taxon>
        <taxon>Maltschvirus maltsch</taxon>
    </lineage>
</organism>
<evidence type="ECO:0000313" key="2">
    <source>
        <dbReference type="EMBL" id="CAB4147106.1"/>
    </source>
</evidence>
<name>A0A6J5MPX8_9CAUD</name>